<feature type="domain" description="PKD" evidence="1">
    <location>
        <begin position="88"/>
        <end position="169"/>
    </location>
</feature>
<keyword evidence="3" id="KW-1185">Reference proteome</keyword>
<evidence type="ECO:0000313" key="3">
    <source>
        <dbReference type="Proteomes" id="UP000076962"/>
    </source>
</evidence>
<dbReference type="Gene3D" id="2.60.40.10">
    <property type="entry name" value="Immunoglobulins"/>
    <property type="match status" value="2"/>
</dbReference>
<sequence>SNKGGAPLKVALNASAFSGNITDYTWSSSDGQTATGRNTSMTFDTHGTYTISLTVTDEAGKTGTVNQTIEVFQAPIAAFTVTPFSGKSPLSGKLPLKVTLDASESSDPVSGKITHYAWSSSDGQTAEGQTTSLTFKTEGSYVITLTVTAEGERTATAQQEITVNPAQSN</sequence>
<proteinExistence type="predicted"/>
<accession>A0A176S279</accession>
<dbReference type="InterPro" id="IPR035986">
    <property type="entry name" value="PKD_dom_sf"/>
</dbReference>
<dbReference type="EMBL" id="LUTY01001223">
    <property type="protein sequence ID" value="OAD22019.1"/>
    <property type="molecule type" value="Genomic_DNA"/>
</dbReference>
<dbReference type="InterPro" id="IPR022409">
    <property type="entry name" value="PKD/Chitinase_dom"/>
</dbReference>
<protein>
    <submittedName>
        <fullName evidence="2">PKD domain protein</fullName>
    </submittedName>
</protein>
<evidence type="ECO:0000313" key="2">
    <source>
        <dbReference type="EMBL" id="OAD22019.1"/>
    </source>
</evidence>
<evidence type="ECO:0000259" key="1">
    <source>
        <dbReference type="PROSITE" id="PS50093"/>
    </source>
</evidence>
<comment type="caution">
    <text evidence="2">The sequence shown here is derived from an EMBL/GenBank/DDBJ whole genome shotgun (WGS) entry which is preliminary data.</text>
</comment>
<organism evidence="2 3">
    <name type="scientific">Candidatus Thiomargarita nelsonii</name>
    <dbReference type="NCBI Taxonomy" id="1003181"/>
    <lineage>
        <taxon>Bacteria</taxon>
        <taxon>Pseudomonadati</taxon>
        <taxon>Pseudomonadota</taxon>
        <taxon>Gammaproteobacteria</taxon>
        <taxon>Thiotrichales</taxon>
        <taxon>Thiotrichaceae</taxon>
        <taxon>Thiomargarita</taxon>
    </lineage>
</organism>
<dbReference type="InterPro" id="IPR013783">
    <property type="entry name" value="Ig-like_fold"/>
</dbReference>
<dbReference type="InterPro" id="IPR000601">
    <property type="entry name" value="PKD_dom"/>
</dbReference>
<dbReference type="CDD" id="cd00146">
    <property type="entry name" value="PKD"/>
    <property type="match status" value="2"/>
</dbReference>
<name>A0A176S279_9GAMM</name>
<dbReference type="PROSITE" id="PS50093">
    <property type="entry name" value="PKD"/>
    <property type="match status" value="2"/>
</dbReference>
<dbReference type="Proteomes" id="UP000076962">
    <property type="component" value="Unassembled WGS sequence"/>
</dbReference>
<gene>
    <name evidence="2" type="ORF">THIOM_002197</name>
</gene>
<dbReference type="SMART" id="SM00089">
    <property type="entry name" value="PKD"/>
    <property type="match status" value="2"/>
</dbReference>
<dbReference type="SUPFAM" id="SSF49299">
    <property type="entry name" value="PKD domain"/>
    <property type="match status" value="2"/>
</dbReference>
<dbReference type="AlphaFoldDB" id="A0A176S279"/>
<dbReference type="Pfam" id="PF18911">
    <property type="entry name" value="PKD_4"/>
    <property type="match status" value="2"/>
</dbReference>
<reference evidence="2 3" key="1">
    <citation type="submission" date="2016-05" db="EMBL/GenBank/DDBJ databases">
        <title>Single-cell genome of chain-forming Candidatus Thiomargarita nelsonii and comparison to other large sulfur-oxidizing bacteria.</title>
        <authorList>
            <person name="Winkel M."/>
            <person name="Salman V."/>
            <person name="Woyke T."/>
            <person name="Schulz-Vogt H."/>
            <person name="Richter M."/>
            <person name="Flood B."/>
            <person name="Bailey J."/>
            <person name="Amann R."/>
            <person name="Mussmann M."/>
        </authorList>
    </citation>
    <scope>NUCLEOTIDE SEQUENCE [LARGE SCALE GENOMIC DNA]</scope>
    <source>
        <strain evidence="2 3">THI036</strain>
    </source>
</reference>
<feature type="domain" description="PKD" evidence="1">
    <location>
        <begin position="1"/>
        <end position="71"/>
    </location>
</feature>
<feature type="non-terminal residue" evidence="2">
    <location>
        <position position="1"/>
    </location>
</feature>